<dbReference type="InterPro" id="IPR043133">
    <property type="entry name" value="GTP-CH-I_C/QueF"/>
</dbReference>
<evidence type="ECO:0000256" key="2">
    <source>
        <dbReference type="ARBA" id="ARBA00005013"/>
    </source>
</evidence>
<organism evidence="8 9">
    <name type="scientific">Sinomonas halotolerans</name>
    <dbReference type="NCBI Taxonomy" id="1644133"/>
    <lineage>
        <taxon>Bacteria</taxon>
        <taxon>Bacillati</taxon>
        <taxon>Actinomycetota</taxon>
        <taxon>Actinomycetes</taxon>
        <taxon>Micrococcales</taxon>
        <taxon>Micrococcaceae</taxon>
        <taxon>Sinomonas</taxon>
    </lineage>
</organism>
<evidence type="ECO:0000256" key="6">
    <source>
        <dbReference type="RuleBase" id="RU362079"/>
    </source>
</evidence>
<dbReference type="Pfam" id="PF02152">
    <property type="entry name" value="FolB"/>
    <property type="match status" value="1"/>
</dbReference>
<proteinExistence type="inferred from homology"/>
<evidence type="ECO:0000256" key="3">
    <source>
        <dbReference type="ARBA" id="ARBA00005708"/>
    </source>
</evidence>
<dbReference type="RefSeq" id="WP_345883317.1">
    <property type="nucleotide sequence ID" value="NZ_JBDFRB010000003.1"/>
</dbReference>
<gene>
    <name evidence="8" type="primary">folB</name>
    <name evidence="8" type="ORF">ABCQ75_04375</name>
</gene>
<dbReference type="GO" id="GO:0004150">
    <property type="term" value="F:dihydroneopterin aldolase activity"/>
    <property type="evidence" value="ECO:0007669"/>
    <property type="project" value="UniProtKB-EC"/>
</dbReference>
<evidence type="ECO:0000256" key="1">
    <source>
        <dbReference type="ARBA" id="ARBA00001353"/>
    </source>
</evidence>
<comment type="catalytic activity">
    <reaction evidence="1 6">
        <text>7,8-dihydroneopterin = 6-hydroxymethyl-7,8-dihydropterin + glycolaldehyde</text>
        <dbReference type="Rhea" id="RHEA:10540"/>
        <dbReference type="ChEBI" id="CHEBI:17001"/>
        <dbReference type="ChEBI" id="CHEBI:17071"/>
        <dbReference type="ChEBI" id="CHEBI:44841"/>
        <dbReference type="EC" id="4.1.2.25"/>
    </reaction>
</comment>
<dbReference type="CDD" id="cd00534">
    <property type="entry name" value="DHNA_DHNTPE"/>
    <property type="match status" value="1"/>
</dbReference>
<dbReference type="SUPFAM" id="SSF55620">
    <property type="entry name" value="Tetrahydrobiopterin biosynthesis enzymes-like"/>
    <property type="match status" value="1"/>
</dbReference>
<dbReference type="Gene3D" id="3.30.1130.10">
    <property type="match status" value="1"/>
</dbReference>
<evidence type="ECO:0000256" key="5">
    <source>
        <dbReference type="ARBA" id="ARBA00023239"/>
    </source>
</evidence>
<accession>A0ABU9X0Y3</accession>
<comment type="function">
    <text evidence="6">Catalyzes the conversion of 7,8-dihydroneopterin to 6-hydroxymethyl-7,8-dihydropterin.</text>
</comment>
<dbReference type="EMBL" id="JBDFRB010000003">
    <property type="protein sequence ID" value="MEN2743773.1"/>
    <property type="molecule type" value="Genomic_DNA"/>
</dbReference>
<evidence type="ECO:0000259" key="7">
    <source>
        <dbReference type="SMART" id="SM00905"/>
    </source>
</evidence>
<comment type="pathway">
    <text evidence="2 6">Cofactor biosynthesis; tetrahydrofolate biosynthesis; 2-amino-4-hydroxy-6-hydroxymethyl-7,8-dihydropteridine diphosphate from 7,8-dihydroneopterin triphosphate: step 3/4.</text>
</comment>
<dbReference type="PANTHER" id="PTHR42844:SF1">
    <property type="entry name" value="DIHYDRONEOPTERIN ALDOLASE 1-RELATED"/>
    <property type="match status" value="1"/>
</dbReference>
<reference evidence="8 9" key="1">
    <citation type="submission" date="2024-05" db="EMBL/GenBank/DDBJ databases">
        <title>Sinomonas sp. nov., isolated from a waste landfill.</title>
        <authorList>
            <person name="Zhao Y."/>
        </authorList>
    </citation>
    <scope>NUCLEOTIDE SEQUENCE [LARGE SCALE GENOMIC DNA]</scope>
    <source>
        <strain evidence="8 9">CCTCC AB2014300</strain>
    </source>
</reference>
<keyword evidence="9" id="KW-1185">Reference proteome</keyword>
<dbReference type="InterPro" id="IPR006156">
    <property type="entry name" value="Dihydroneopterin_aldolase"/>
</dbReference>
<evidence type="ECO:0000313" key="8">
    <source>
        <dbReference type="EMBL" id="MEN2743773.1"/>
    </source>
</evidence>
<dbReference type="SMART" id="SM00905">
    <property type="entry name" value="FolB"/>
    <property type="match status" value="1"/>
</dbReference>
<keyword evidence="5 6" id="KW-0456">Lyase</keyword>
<comment type="caution">
    <text evidence="8">The sequence shown here is derived from an EMBL/GenBank/DDBJ whole genome shotgun (WGS) entry which is preliminary data.</text>
</comment>
<dbReference type="NCBIfam" id="TIGR00526">
    <property type="entry name" value="folB_dom"/>
    <property type="match status" value="1"/>
</dbReference>
<sequence>MGTRAPRARGDVITLTGVRAVGHHGVLEEERRNGQPFTVDAVLHLDFDAAAGTDDLARTVSYAEVAERIAAIIAGEPVDLIETLAVSLARAVLAEFPVDAVEITVHKPEAPIRVPFADVSVTVFREREG</sequence>
<keyword evidence="4 6" id="KW-0289">Folate biosynthesis</keyword>
<comment type="similarity">
    <text evidence="3 6">Belongs to the DHNA family.</text>
</comment>
<feature type="domain" description="Dihydroneopterin aldolase/epimerase" evidence="7">
    <location>
        <begin position="13"/>
        <end position="125"/>
    </location>
</feature>
<dbReference type="NCBIfam" id="TIGR00525">
    <property type="entry name" value="folB"/>
    <property type="match status" value="1"/>
</dbReference>
<protein>
    <recommendedName>
        <fullName evidence="6">7,8-dihydroneopterin aldolase</fullName>
        <ecNumber evidence="6">4.1.2.25</ecNumber>
    </recommendedName>
</protein>
<name>A0ABU9X0Y3_9MICC</name>
<evidence type="ECO:0000256" key="4">
    <source>
        <dbReference type="ARBA" id="ARBA00022909"/>
    </source>
</evidence>
<dbReference type="Proteomes" id="UP001422074">
    <property type="component" value="Unassembled WGS sequence"/>
</dbReference>
<dbReference type="PANTHER" id="PTHR42844">
    <property type="entry name" value="DIHYDRONEOPTERIN ALDOLASE 1-RELATED"/>
    <property type="match status" value="1"/>
</dbReference>
<evidence type="ECO:0000313" key="9">
    <source>
        <dbReference type="Proteomes" id="UP001422074"/>
    </source>
</evidence>
<dbReference type="InterPro" id="IPR006157">
    <property type="entry name" value="FolB_dom"/>
</dbReference>
<dbReference type="EC" id="4.1.2.25" evidence="6"/>